<accession>A0A139AK90</accession>
<dbReference type="EMBL" id="KQ965748">
    <property type="protein sequence ID" value="KXS17187.1"/>
    <property type="molecule type" value="Genomic_DNA"/>
</dbReference>
<dbReference type="Gene3D" id="3.10.120.10">
    <property type="entry name" value="Cytochrome b5-like heme/steroid binding domain"/>
    <property type="match status" value="1"/>
</dbReference>
<comment type="similarity">
    <text evidence="7">Belongs to the cytochrome b5 family.</text>
</comment>
<name>A0A139AK90_GONPJ</name>
<keyword evidence="4" id="KW-0521">NADP</keyword>
<evidence type="ECO:0000256" key="7">
    <source>
        <dbReference type="RuleBase" id="RU362121"/>
    </source>
</evidence>
<dbReference type="InterPro" id="IPR036400">
    <property type="entry name" value="Cyt_B5-like_heme/steroid_sf"/>
</dbReference>
<keyword evidence="2 7" id="KW-0349">Heme</keyword>
<evidence type="ECO:0000256" key="6">
    <source>
        <dbReference type="ARBA" id="ARBA00023004"/>
    </source>
</evidence>
<dbReference type="InterPro" id="IPR036291">
    <property type="entry name" value="NAD(P)-bd_dom_sf"/>
</dbReference>
<dbReference type="AlphaFoldDB" id="A0A139AK90"/>
<evidence type="ECO:0000256" key="4">
    <source>
        <dbReference type="ARBA" id="ARBA00022857"/>
    </source>
</evidence>
<dbReference type="PROSITE" id="PS50255">
    <property type="entry name" value="CYTOCHROME_B5_2"/>
    <property type="match status" value="1"/>
</dbReference>
<sequence>MDYIEADLNDLNSVDKAATTFLAKGLPIHMLILNAGIMMLPNNHFAHFLLTERLLPVIEQTALAGQPVRVVGVSSRANTWAPKEGIITDKINDEKVYNPESRYGETKLANIVTMKELQRRLEEKHGKGVRIYCNSLHPGGVATELVQYSYPPLLVGVLAAVSKIQLMLTPEQGAISSVYLATSPDVVMENIRGQFYWDQARTSRLSKVHAKVGDEAFRKRVWEWTEGALKEKMHSHRRFARHSYHGPASSPSSSYDCSGSGSGSGSWGAFFSSLFSHSPDSHADNKSDAGSDKTSVFSGVSAQTKCTSSSSVATRSSLESARTAANSSPTGISRPSSPISVTSSGTASMGSPMGKVRELTLDTPSAVLATSAPTTATAILVPARASSTSPTPKPTPPPLRKISQDELAQHANANARDVWIAYRGVVYDISGFLHKHPGGLNELLRGAGRDATQLIYDAHPWINIERLLGEHTVVGVLERQFGGVGGLLVPRLFR</sequence>
<dbReference type="GO" id="GO:0020037">
    <property type="term" value="F:heme binding"/>
    <property type="evidence" value="ECO:0007669"/>
    <property type="project" value="UniProtKB-UniRule"/>
</dbReference>
<dbReference type="SMART" id="SM01117">
    <property type="entry name" value="Cyt-b5"/>
    <property type="match status" value="1"/>
</dbReference>
<evidence type="ECO:0000313" key="10">
    <source>
        <dbReference type="EMBL" id="KXS17187.1"/>
    </source>
</evidence>
<dbReference type="Gene3D" id="3.40.50.720">
    <property type="entry name" value="NAD(P)-binding Rossmann-like Domain"/>
    <property type="match status" value="1"/>
</dbReference>
<keyword evidence="5" id="KW-0560">Oxidoreductase</keyword>
<feature type="domain" description="Cytochrome b5 heme-binding" evidence="9">
    <location>
        <begin position="399"/>
        <end position="478"/>
    </location>
</feature>
<dbReference type="STRING" id="1344416.A0A139AK90"/>
<reference evidence="10 11" key="1">
    <citation type="journal article" date="2015" name="Genome Biol. Evol.">
        <title>Phylogenomic analyses indicate that early fungi evolved digesting cell walls of algal ancestors of land plants.</title>
        <authorList>
            <person name="Chang Y."/>
            <person name="Wang S."/>
            <person name="Sekimoto S."/>
            <person name="Aerts A.L."/>
            <person name="Choi C."/>
            <person name="Clum A."/>
            <person name="LaButti K.M."/>
            <person name="Lindquist E.A."/>
            <person name="Yee Ngan C."/>
            <person name="Ohm R.A."/>
            <person name="Salamov A.A."/>
            <person name="Grigoriev I.V."/>
            <person name="Spatafora J.W."/>
            <person name="Berbee M.L."/>
        </authorList>
    </citation>
    <scope>NUCLEOTIDE SEQUENCE [LARGE SCALE GENOMIC DNA]</scope>
    <source>
        <strain evidence="10 11">JEL478</strain>
    </source>
</reference>
<feature type="compositionally biased region" description="Low complexity" evidence="8">
    <location>
        <begin position="332"/>
        <end position="348"/>
    </location>
</feature>
<feature type="compositionally biased region" description="Low complexity" evidence="8">
    <location>
        <begin position="308"/>
        <end position="320"/>
    </location>
</feature>
<dbReference type="Pfam" id="PF00173">
    <property type="entry name" value="Cyt-b5"/>
    <property type="match status" value="1"/>
</dbReference>
<keyword evidence="11" id="KW-1185">Reference proteome</keyword>
<feature type="region of interest" description="Disordered" evidence="8">
    <location>
        <begin position="380"/>
        <end position="401"/>
    </location>
</feature>
<dbReference type="PANTHER" id="PTHR24320:SF282">
    <property type="entry name" value="WW DOMAIN-CONTAINING OXIDOREDUCTASE"/>
    <property type="match status" value="1"/>
</dbReference>
<dbReference type="PANTHER" id="PTHR24320">
    <property type="entry name" value="RETINOL DEHYDROGENASE"/>
    <property type="match status" value="1"/>
</dbReference>
<dbReference type="GO" id="GO:0046872">
    <property type="term" value="F:metal ion binding"/>
    <property type="evidence" value="ECO:0007669"/>
    <property type="project" value="UniProtKB-UniRule"/>
</dbReference>
<dbReference type="Proteomes" id="UP000070544">
    <property type="component" value="Unassembled WGS sequence"/>
</dbReference>
<dbReference type="InterPro" id="IPR018506">
    <property type="entry name" value="Cyt_B5_heme-BS"/>
</dbReference>
<dbReference type="OrthoDB" id="191139at2759"/>
<evidence type="ECO:0000313" key="11">
    <source>
        <dbReference type="Proteomes" id="UP000070544"/>
    </source>
</evidence>
<dbReference type="SUPFAM" id="SSF55856">
    <property type="entry name" value="Cytochrome b5-like heme/steroid binding domain"/>
    <property type="match status" value="1"/>
</dbReference>
<keyword evidence="3 7" id="KW-0479">Metal-binding</keyword>
<gene>
    <name evidence="10" type="ORF">M427DRAFT_68600</name>
</gene>
<dbReference type="InterPro" id="IPR001199">
    <property type="entry name" value="Cyt_B5-like_heme/steroid-bd"/>
</dbReference>
<evidence type="ECO:0000256" key="1">
    <source>
        <dbReference type="ARBA" id="ARBA00006484"/>
    </source>
</evidence>
<organism evidence="10 11">
    <name type="scientific">Gonapodya prolifera (strain JEL478)</name>
    <name type="common">Monoblepharis prolifera</name>
    <dbReference type="NCBI Taxonomy" id="1344416"/>
    <lineage>
        <taxon>Eukaryota</taxon>
        <taxon>Fungi</taxon>
        <taxon>Fungi incertae sedis</taxon>
        <taxon>Chytridiomycota</taxon>
        <taxon>Chytridiomycota incertae sedis</taxon>
        <taxon>Monoblepharidomycetes</taxon>
        <taxon>Monoblepharidales</taxon>
        <taxon>Gonapodyaceae</taxon>
        <taxon>Gonapodya</taxon>
    </lineage>
</organism>
<proteinExistence type="inferred from homology"/>
<evidence type="ECO:0000256" key="5">
    <source>
        <dbReference type="ARBA" id="ARBA00023002"/>
    </source>
</evidence>
<dbReference type="SUPFAM" id="SSF51735">
    <property type="entry name" value="NAD(P)-binding Rossmann-fold domains"/>
    <property type="match status" value="1"/>
</dbReference>
<dbReference type="GO" id="GO:0016491">
    <property type="term" value="F:oxidoreductase activity"/>
    <property type="evidence" value="ECO:0007669"/>
    <property type="project" value="UniProtKB-KW"/>
</dbReference>
<keyword evidence="6 7" id="KW-0408">Iron</keyword>
<evidence type="ECO:0000256" key="3">
    <source>
        <dbReference type="ARBA" id="ARBA00022723"/>
    </source>
</evidence>
<evidence type="ECO:0000256" key="2">
    <source>
        <dbReference type="ARBA" id="ARBA00022617"/>
    </source>
</evidence>
<protein>
    <recommendedName>
        <fullName evidence="9">Cytochrome b5 heme-binding domain-containing protein</fullName>
    </recommendedName>
</protein>
<feature type="region of interest" description="Disordered" evidence="8">
    <location>
        <begin position="308"/>
        <end position="354"/>
    </location>
</feature>
<dbReference type="PROSITE" id="PS00191">
    <property type="entry name" value="CYTOCHROME_B5_1"/>
    <property type="match status" value="1"/>
</dbReference>
<comment type="similarity">
    <text evidence="1">Belongs to the short-chain dehydrogenases/reductases (SDR) family.</text>
</comment>
<evidence type="ECO:0000256" key="8">
    <source>
        <dbReference type="SAM" id="MobiDB-lite"/>
    </source>
</evidence>
<evidence type="ECO:0000259" key="9">
    <source>
        <dbReference type="PROSITE" id="PS50255"/>
    </source>
</evidence>